<gene>
    <name evidence="5" type="ORF">K8I29_10890</name>
</gene>
<reference evidence="5" key="2">
    <citation type="submission" date="2021-08" db="EMBL/GenBank/DDBJ databases">
        <authorList>
            <person name="Dalcin Martins P."/>
        </authorList>
    </citation>
    <scope>NUCLEOTIDE SEQUENCE</scope>
    <source>
        <strain evidence="5">MAG_39</strain>
    </source>
</reference>
<dbReference type="EMBL" id="JAIOIV010000084">
    <property type="protein sequence ID" value="MBZ0156698.1"/>
    <property type="molecule type" value="Genomic_DNA"/>
</dbReference>
<dbReference type="SUPFAM" id="SSF53448">
    <property type="entry name" value="Nucleotide-diphospho-sugar transferases"/>
    <property type="match status" value="1"/>
</dbReference>
<keyword evidence="4" id="KW-1133">Transmembrane helix</keyword>
<evidence type="ECO:0000256" key="3">
    <source>
        <dbReference type="ARBA" id="ARBA00022679"/>
    </source>
</evidence>
<feature type="transmembrane region" description="Helical" evidence="4">
    <location>
        <begin position="6"/>
        <end position="31"/>
    </location>
</feature>
<dbReference type="Pfam" id="PF13641">
    <property type="entry name" value="Glyco_tranf_2_3"/>
    <property type="match status" value="1"/>
</dbReference>
<dbReference type="Proteomes" id="UP000705867">
    <property type="component" value="Unassembled WGS sequence"/>
</dbReference>
<comment type="similarity">
    <text evidence="1">Belongs to the glycosyltransferase 2 family.</text>
</comment>
<name>A0A953J6R9_9BACT</name>
<comment type="caution">
    <text evidence="5">The sequence shown here is derived from an EMBL/GenBank/DDBJ whole genome shotgun (WGS) entry which is preliminary data.</text>
</comment>
<proteinExistence type="inferred from homology"/>
<evidence type="ECO:0000313" key="6">
    <source>
        <dbReference type="Proteomes" id="UP000705867"/>
    </source>
</evidence>
<evidence type="ECO:0000256" key="2">
    <source>
        <dbReference type="ARBA" id="ARBA00022676"/>
    </source>
</evidence>
<keyword evidence="4" id="KW-0472">Membrane</keyword>
<dbReference type="PANTHER" id="PTHR43630:SF1">
    <property type="entry name" value="POLY-BETA-1,6-N-ACETYL-D-GLUCOSAMINE SYNTHASE"/>
    <property type="match status" value="1"/>
</dbReference>
<reference evidence="5" key="1">
    <citation type="journal article" date="2021" name="bioRxiv">
        <title>Unraveling nitrogen, sulfur and carbon metabolic pathways and microbial community transcriptional responses to substrate deprivation and toxicity stresses in a bioreactor mimicking anoxic brackish coastal sediment conditions.</title>
        <authorList>
            <person name="Martins P.D."/>
            <person name="Echeveste M.J."/>
            <person name="Arshad A."/>
            <person name="Kurth J."/>
            <person name="Ouboter H."/>
            <person name="Jetten M.S.M."/>
            <person name="Welte C.U."/>
        </authorList>
    </citation>
    <scope>NUCLEOTIDE SEQUENCE</scope>
    <source>
        <strain evidence="5">MAG_39</strain>
    </source>
</reference>
<dbReference type="Gene3D" id="3.90.550.10">
    <property type="entry name" value="Spore Coat Polysaccharide Biosynthesis Protein SpsA, Chain A"/>
    <property type="match status" value="1"/>
</dbReference>
<accession>A0A953J6R9</accession>
<keyword evidence="2" id="KW-0328">Glycosyltransferase</keyword>
<dbReference type="PANTHER" id="PTHR43630">
    <property type="entry name" value="POLY-BETA-1,6-N-ACETYL-D-GLUCOSAMINE SYNTHASE"/>
    <property type="match status" value="1"/>
</dbReference>
<dbReference type="AlphaFoldDB" id="A0A953J6R9"/>
<protein>
    <submittedName>
        <fullName evidence="5">Glycosyltransferase family 2 protein</fullName>
    </submittedName>
</protein>
<feature type="transmembrane region" description="Helical" evidence="4">
    <location>
        <begin position="307"/>
        <end position="327"/>
    </location>
</feature>
<evidence type="ECO:0000313" key="5">
    <source>
        <dbReference type="EMBL" id="MBZ0156698.1"/>
    </source>
</evidence>
<dbReference type="CDD" id="cd06438">
    <property type="entry name" value="EpsO_like"/>
    <property type="match status" value="1"/>
</dbReference>
<dbReference type="InterPro" id="IPR029044">
    <property type="entry name" value="Nucleotide-diphossugar_trans"/>
</dbReference>
<feature type="transmembrane region" description="Helical" evidence="4">
    <location>
        <begin position="333"/>
        <end position="350"/>
    </location>
</feature>
<organism evidence="5 6">
    <name type="scientific">Candidatus Nitrobium versatile</name>
    <dbReference type="NCBI Taxonomy" id="2884831"/>
    <lineage>
        <taxon>Bacteria</taxon>
        <taxon>Pseudomonadati</taxon>
        <taxon>Nitrospirota</taxon>
        <taxon>Nitrospiria</taxon>
        <taxon>Nitrospirales</taxon>
        <taxon>Nitrospiraceae</taxon>
        <taxon>Candidatus Nitrobium</taxon>
    </lineage>
</organism>
<feature type="transmembrane region" description="Helical" evidence="4">
    <location>
        <begin position="362"/>
        <end position="386"/>
    </location>
</feature>
<dbReference type="GO" id="GO:0016757">
    <property type="term" value="F:glycosyltransferase activity"/>
    <property type="evidence" value="ECO:0007669"/>
    <property type="project" value="UniProtKB-KW"/>
</dbReference>
<keyword evidence="3" id="KW-0808">Transferase</keyword>
<sequence>MLPAELFLAALSLFLTGATLYLFFLAAVYFLRRPSDPHAAYAPGRRFAIIVPAYNEAENITATLRNLKGIDYPPHQYDVVVVADNCTDSTVSVARAEEVRCLERKDSSRRGKGHALAFAFRILMKEKYDCFVVVDADSTVDGNFLRVLNGRALAGQKVIQACVRTANPDASALTYLFAVGSCIENRLFYESKTRLGLPVHLRGNGMCFAREILRKQPWNAFSVVEDVEYGVKLIRRGVPVHFALETEVRARQPETFGQAHAQRIRWASGNAKISRSYALTLLKEGMMKGNCALLDAGISFFFLSKPLLLLLSLLLTAGALLYGFSGFPRGSLYAGWSLALLAAQGVYLSLGIFLEGLDRRRLFYLLSSPFLLLWFFLISLLGLAGYRRDLWLRTKRI</sequence>
<evidence type="ECO:0000256" key="1">
    <source>
        <dbReference type="ARBA" id="ARBA00006739"/>
    </source>
</evidence>
<keyword evidence="4" id="KW-0812">Transmembrane</keyword>
<evidence type="ECO:0000256" key="4">
    <source>
        <dbReference type="SAM" id="Phobius"/>
    </source>
</evidence>